<protein>
    <submittedName>
        <fullName evidence="1">Uncharacterized protein</fullName>
    </submittedName>
</protein>
<dbReference type="KEGG" id="rtc:APU90_08470"/>
<accession>A0A0C5BAV3</accession>
<comment type="caution">
    <text evidence="1">The sequence shown here is derived from an EMBL/GenBank/DDBJ whole genome shotgun (WGS) entry which is preliminary data.</text>
</comment>
<dbReference type="KEGG" id="rtx:TI83_08610"/>
<dbReference type="AlphaFoldDB" id="A0A0C5BAV3"/>
<dbReference type="RefSeq" id="WP_042734248.1">
    <property type="nucleotide sequence ID" value="NZ_CP010848.1"/>
</dbReference>
<dbReference type="EMBL" id="LBFI01000011">
    <property type="protein sequence ID" value="KKM46998.1"/>
    <property type="molecule type" value="Genomic_DNA"/>
</dbReference>
<sequence length="112" mass="12212">MNISVADPFDAVGVPPGSVATYRVRGWTNRGDASAPDWAVDEWDISGADSVEDVLAWGRGLGLDTFEIFVQWEDHAQTATGEMVARRRHTRIHGTPGEKGGVTETVVFIKED</sequence>
<evidence type="ECO:0000313" key="2">
    <source>
        <dbReference type="Proteomes" id="UP000052979"/>
    </source>
</evidence>
<dbReference type="PATRIC" id="fig|145458.7.peg.1963"/>
<evidence type="ECO:0000313" key="1">
    <source>
        <dbReference type="EMBL" id="KKM46998.1"/>
    </source>
</evidence>
<organism evidence="1 2">
    <name type="scientific">Rathayibacter toxicus</name>
    <dbReference type="NCBI Taxonomy" id="145458"/>
    <lineage>
        <taxon>Bacteria</taxon>
        <taxon>Bacillati</taxon>
        <taxon>Actinomycetota</taxon>
        <taxon>Actinomycetes</taxon>
        <taxon>Micrococcales</taxon>
        <taxon>Microbacteriaceae</taxon>
        <taxon>Rathayibacter</taxon>
    </lineage>
</organism>
<dbReference type="Proteomes" id="UP000052979">
    <property type="component" value="Unassembled WGS sequence"/>
</dbReference>
<gene>
    <name evidence="1" type="ORF">VT73_01750</name>
</gene>
<keyword evidence="2" id="KW-1185">Reference proteome</keyword>
<reference evidence="1 2" key="1">
    <citation type="submission" date="2015-04" db="EMBL/GenBank/DDBJ databases">
        <title>Draft genome sequence of Rathayibacter toxicus strain FH-142 (AKA 70134 or CS 32), a Western Australian isolate.</title>
        <authorList>
            <consortium name="Consortium for Microbial Forensics and Genomics (microFORGE)"/>
            <person name="Knight B.M."/>
            <person name="Roberts D.P."/>
            <person name="Lin D."/>
            <person name="Hari K."/>
            <person name="Fletcher J."/>
            <person name="Melcher U."/>
            <person name="Blagden T."/>
            <person name="Luster D.G."/>
            <person name="Sechler A.J."/>
            <person name="Schneider W.L."/>
            <person name="Winegar R.A."/>
        </authorList>
    </citation>
    <scope>NUCLEOTIDE SEQUENCE [LARGE SCALE GENOMIC DNA]</scope>
    <source>
        <strain evidence="1 2">FH142</strain>
    </source>
</reference>
<dbReference type="GeneID" id="93666630"/>
<name>A0A0C5BAV3_9MICO</name>
<proteinExistence type="predicted"/>